<gene>
    <name evidence="1" type="ORF">EYC80_003804</name>
</gene>
<comment type="caution">
    <text evidence="1">The sequence shown here is derived from an EMBL/GenBank/DDBJ whole genome shotgun (WGS) entry which is preliminary data.</text>
</comment>
<dbReference type="EMBL" id="VIGI01000001">
    <property type="protein sequence ID" value="KAB8304400.1"/>
    <property type="molecule type" value="Genomic_DNA"/>
</dbReference>
<keyword evidence="2" id="KW-1185">Reference proteome</keyword>
<protein>
    <submittedName>
        <fullName evidence="1">Uncharacterized protein</fullName>
    </submittedName>
</protein>
<evidence type="ECO:0000313" key="1">
    <source>
        <dbReference type="EMBL" id="KAB8304400.1"/>
    </source>
</evidence>
<dbReference type="Proteomes" id="UP000326757">
    <property type="component" value="Unassembled WGS sequence"/>
</dbReference>
<reference evidence="1 2" key="1">
    <citation type="submission" date="2019-06" db="EMBL/GenBank/DDBJ databases">
        <title>Genome Sequence of the Brown Rot Fungal Pathogen Monilinia laxa.</title>
        <authorList>
            <person name="De Miccolis Angelini R.M."/>
            <person name="Landi L."/>
            <person name="Abate D."/>
            <person name="Pollastro S."/>
            <person name="Romanazzi G."/>
            <person name="Faretra F."/>
        </authorList>
    </citation>
    <scope>NUCLEOTIDE SEQUENCE [LARGE SCALE GENOMIC DNA]</scope>
    <source>
        <strain evidence="1 2">Mlax316</strain>
    </source>
</reference>
<organism evidence="1 2">
    <name type="scientific">Monilinia laxa</name>
    <name type="common">Brown rot fungus</name>
    <name type="synonym">Sclerotinia laxa</name>
    <dbReference type="NCBI Taxonomy" id="61186"/>
    <lineage>
        <taxon>Eukaryota</taxon>
        <taxon>Fungi</taxon>
        <taxon>Dikarya</taxon>
        <taxon>Ascomycota</taxon>
        <taxon>Pezizomycotina</taxon>
        <taxon>Leotiomycetes</taxon>
        <taxon>Helotiales</taxon>
        <taxon>Sclerotiniaceae</taxon>
        <taxon>Monilinia</taxon>
    </lineage>
</organism>
<dbReference type="AlphaFoldDB" id="A0A5N6KKS6"/>
<sequence length="121" mass="13908">MMKKLSFHTTPTDLFSFSNRTQRTSQLNPDQISQGVLGFLSDIHHPTIDPSVQKILNHNSYPSPNHFHISFQPYPTPYATIRINPSILPTIHPSIPKTPYNNKLRRSKILEHYTSNTQSLE</sequence>
<proteinExistence type="predicted"/>
<name>A0A5N6KKS6_MONLA</name>
<accession>A0A5N6KKS6</accession>
<evidence type="ECO:0000313" key="2">
    <source>
        <dbReference type="Proteomes" id="UP000326757"/>
    </source>
</evidence>